<dbReference type="RefSeq" id="WP_069975073.1">
    <property type="nucleotide sequence ID" value="NZ_CP017269.1"/>
</dbReference>
<reference evidence="10 11" key="1">
    <citation type="submission" date="2016-09" db="EMBL/GenBank/DDBJ databases">
        <title>Genomic analysis reveals versatility of anaerobic energy metabolism of Geosporobacter ferrireducens IRF9 of phylum Firmicutes.</title>
        <authorList>
            <person name="Kim S.-J."/>
        </authorList>
    </citation>
    <scope>NUCLEOTIDE SEQUENCE [LARGE SCALE GENOMIC DNA]</scope>
    <source>
        <strain evidence="10 11">IRF9</strain>
    </source>
</reference>
<keyword evidence="11" id="KW-1185">Reference proteome</keyword>
<dbReference type="STRING" id="1424294.Gferi_07475"/>
<feature type="binding site" evidence="8">
    <location>
        <position position="64"/>
    </location>
    <ligand>
        <name>Ni(2+)</name>
        <dbReference type="ChEBI" id="CHEBI:49786"/>
    </ligand>
</feature>
<keyword evidence="8" id="KW-0408">Iron</keyword>
<evidence type="ECO:0000256" key="9">
    <source>
        <dbReference type="RuleBase" id="RU003896"/>
    </source>
</evidence>
<evidence type="ECO:0000313" key="10">
    <source>
        <dbReference type="EMBL" id="AOT69426.1"/>
    </source>
</evidence>
<dbReference type="InterPro" id="IPR018194">
    <property type="entry name" value="Ni-dep_hyd_lsu_Ni_BS"/>
</dbReference>
<comment type="cofactor">
    <cofactor evidence="1 8">
        <name>Ni(2+)</name>
        <dbReference type="ChEBI" id="CHEBI:49786"/>
    </cofactor>
</comment>
<evidence type="ECO:0000256" key="7">
    <source>
        <dbReference type="ARBA" id="ARBA00023002"/>
    </source>
</evidence>
<organism evidence="10 11">
    <name type="scientific">Geosporobacter ferrireducens</name>
    <dbReference type="NCBI Taxonomy" id="1424294"/>
    <lineage>
        <taxon>Bacteria</taxon>
        <taxon>Bacillati</taxon>
        <taxon>Bacillota</taxon>
        <taxon>Clostridia</taxon>
        <taxon>Peptostreptococcales</taxon>
        <taxon>Thermotaleaceae</taxon>
        <taxon>Geosporobacter</taxon>
    </lineage>
</organism>
<comment type="cofactor">
    <cofactor evidence="8">
        <name>Fe cation</name>
        <dbReference type="ChEBI" id="CHEBI:24875"/>
    </cofactor>
</comment>
<name>A0A1D8GET9_9FIRM</name>
<dbReference type="InterPro" id="IPR050867">
    <property type="entry name" value="NiFe/NiFeSe_hydrgnase_LSU"/>
</dbReference>
<evidence type="ECO:0000256" key="6">
    <source>
        <dbReference type="ARBA" id="ARBA00022723"/>
    </source>
</evidence>
<gene>
    <name evidence="10" type="ORF">Gferi_07475</name>
</gene>
<evidence type="ECO:0000256" key="4">
    <source>
        <dbReference type="ARBA" id="ARBA00011771"/>
    </source>
</evidence>
<keyword evidence="8" id="KW-0460">Magnesium</keyword>
<feature type="binding site" evidence="8">
    <location>
        <position position="401"/>
    </location>
    <ligand>
        <name>Mg(2+)</name>
        <dbReference type="ChEBI" id="CHEBI:18420"/>
    </ligand>
</feature>
<dbReference type="GO" id="GO:0030313">
    <property type="term" value="C:cell envelope"/>
    <property type="evidence" value="ECO:0007669"/>
    <property type="project" value="UniProtKB-SubCell"/>
</dbReference>
<dbReference type="GO" id="GO:0008901">
    <property type="term" value="F:ferredoxin hydrogenase activity"/>
    <property type="evidence" value="ECO:0007669"/>
    <property type="project" value="InterPro"/>
</dbReference>
<keyword evidence="5 8" id="KW-0533">Nickel</keyword>
<proteinExistence type="inferred from homology"/>
<feature type="binding site" evidence="8">
    <location>
        <position position="455"/>
    </location>
    <ligand>
        <name>Mg(2+)</name>
        <dbReference type="ChEBI" id="CHEBI:18420"/>
    </ligand>
</feature>
<evidence type="ECO:0000256" key="3">
    <source>
        <dbReference type="ARBA" id="ARBA00009292"/>
    </source>
</evidence>
<dbReference type="PANTHER" id="PTHR42958">
    <property type="entry name" value="HYDROGENASE-2 LARGE CHAIN"/>
    <property type="match status" value="1"/>
</dbReference>
<dbReference type="OrthoDB" id="9761717at2"/>
<evidence type="ECO:0000256" key="1">
    <source>
        <dbReference type="ARBA" id="ARBA00001967"/>
    </source>
</evidence>
<keyword evidence="6 8" id="KW-0479">Metal-binding</keyword>
<dbReference type="PROSITE" id="PS00508">
    <property type="entry name" value="NI_HGENASE_L_2"/>
    <property type="match status" value="1"/>
</dbReference>
<dbReference type="PROSITE" id="PS00507">
    <property type="entry name" value="NI_HGENASE_L_1"/>
    <property type="match status" value="1"/>
</dbReference>
<comment type="similarity">
    <text evidence="3 9">Belongs to the [NiFe]/[NiFeSe] hydrogenase large subunit family.</text>
</comment>
<feature type="binding site" evidence="8">
    <location>
        <position position="64"/>
    </location>
    <ligand>
        <name>Fe cation</name>
        <dbReference type="ChEBI" id="CHEBI:24875"/>
    </ligand>
</feature>
<feature type="binding site" evidence="8">
    <location>
        <position position="452"/>
    </location>
    <ligand>
        <name>Fe cation</name>
        <dbReference type="ChEBI" id="CHEBI:24875"/>
    </ligand>
</feature>
<dbReference type="Gene3D" id="1.10.645.10">
    <property type="entry name" value="Cytochrome-c3 Hydrogenase, chain B"/>
    <property type="match status" value="1"/>
</dbReference>
<dbReference type="InterPro" id="IPR029014">
    <property type="entry name" value="NiFe-Hase_large"/>
</dbReference>
<comment type="subunit">
    <text evidence="4">Heterodimer of a large and a small subunit.</text>
</comment>
<dbReference type="SUPFAM" id="SSF56762">
    <property type="entry name" value="HydB/Nqo4-like"/>
    <property type="match status" value="1"/>
</dbReference>
<feature type="binding site" evidence="8">
    <location>
        <position position="61"/>
    </location>
    <ligand>
        <name>Ni(2+)</name>
        <dbReference type="ChEBI" id="CHEBI:49786"/>
    </ligand>
</feature>
<protein>
    <submittedName>
        <fullName evidence="10">Ni/Fe hydrogenase</fullName>
    </submittedName>
</protein>
<dbReference type="AlphaFoldDB" id="A0A1D8GET9"/>
<accession>A0A1D8GET9</accession>
<evidence type="ECO:0000256" key="5">
    <source>
        <dbReference type="ARBA" id="ARBA00022596"/>
    </source>
</evidence>
<comment type="subcellular location">
    <subcellularLocation>
        <location evidence="2">Cell envelope</location>
    </subcellularLocation>
</comment>
<evidence type="ECO:0000256" key="2">
    <source>
        <dbReference type="ARBA" id="ARBA00004196"/>
    </source>
</evidence>
<dbReference type="Proteomes" id="UP000095743">
    <property type="component" value="Chromosome"/>
</dbReference>
<feature type="binding site" evidence="8">
    <location>
        <position position="449"/>
    </location>
    <ligand>
        <name>Ni(2+)</name>
        <dbReference type="ChEBI" id="CHEBI:49786"/>
    </ligand>
</feature>
<sequence>MGSKITINPITRISGFLEIQVEVEENQIIDAKSSGMLFRGFEKMLRGRPPLDAIYFTERICGICSTAHSMGSTLALEDILDICPNENDKMIRDFMHGCEFIQNHLRHFYQYTLPDFVRGPEIQPLYNVTHNDYRLPEELNRELSGNYVESLEYSRLAHEMLAVLGGKAPHTHGIFVGGVTVNLDAAKWIKVKSILASIKNFVVTRMIPDVYTTAEYYPDYFKNGVGYKNLMTYGVFDTYVEKDLFYVGPQVFINGELQGFNPEKITENIHRAWYEARQTEQRPTEPTVEENVYKEEGYSWIKAPRYEGNPMEVGPLARMWLSGNYTRGISTMDRIIARVLEVGKIIEIMEGLLERVEFKPTQQGRYAFPGEAKGKGLIDTTRGALGHWVTTQDEGIQNYGIITPTAWNLSPEDSRGLKGVVEKALIGTTIEDLKKPVEIGRIVRSFDPCVSCATHVLSGGYSLVQIRIV</sequence>
<dbReference type="Pfam" id="PF00374">
    <property type="entry name" value="NiFeSe_Hases"/>
    <property type="match status" value="3"/>
</dbReference>
<feature type="binding site" evidence="8">
    <location>
        <position position="42"/>
    </location>
    <ligand>
        <name>Mg(2+)</name>
        <dbReference type="ChEBI" id="CHEBI:18420"/>
    </ligand>
</feature>
<dbReference type="EMBL" id="CP017269">
    <property type="protein sequence ID" value="AOT69426.1"/>
    <property type="molecule type" value="Genomic_DNA"/>
</dbReference>
<dbReference type="GO" id="GO:0016151">
    <property type="term" value="F:nickel cation binding"/>
    <property type="evidence" value="ECO:0007669"/>
    <property type="project" value="InterPro"/>
</dbReference>
<evidence type="ECO:0000256" key="8">
    <source>
        <dbReference type="PIRSR" id="PIRSR601501-1"/>
    </source>
</evidence>
<dbReference type="KEGG" id="gfe:Gferi_07475"/>
<evidence type="ECO:0000313" key="11">
    <source>
        <dbReference type="Proteomes" id="UP000095743"/>
    </source>
</evidence>
<keyword evidence="7 9" id="KW-0560">Oxidoreductase</keyword>
<dbReference type="PANTHER" id="PTHR42958:SF2">
    <property type="entry name" value="UPTAKE HYDROGENASE LARGE SUBUNIT"/>
    <property type="match status" value="1"/>
</dbReference>
<dbReference type="InterPro" id="IPR001501">
    <property type="entry name" value="Ni-dep_hyd_lsu"/>
</dbReference>